<reference evidence="1" key="1">
    <citation type="submission" date="2021-10" db="EMBL/GenBank/DDBJ databases">
        <title>Tropical sea cucumber genome reveals ecological adaptation and Cuvierian tubules defense mechanism.</title>
        <authorList>
            <person name="Chen T."/>
        </authorList>
    </citation>
    <scope>NUCLEOTIDE SEQUENCE</scope>
    <source>
        <strain evidence="1">Nanhai2018</strain>
        <tissue evidence="1">Muscle</tissue>
    </source>
</reference>
<proteinExistence type="predicted"/>
<accession>A0A9Q1H634</accession>
<evidence type="ECO:0000313" key="2">
    <source>
        <dbReference type="Proteomes" id="UP001152320"/>
    </source>
</evidence>
<name>A0A9Q1H634_HOLLE</name>
<protein>
    <submittedName>
        <fullName evidence="1">Uncharacterized protein</fullName>
    </submittedName>
</protein>
<keyword evidence="2" id="KW-1185">Reference proteome</keyword>
<comment type="caution">
    <text evidence="1">The sequence shown here is derived from an EMBL/GenBank/DDBJ whole genome shotgun (WGS) entry which is preliminary data.</text>
</comment>
<evidence type="ECO:0000313" key="1">
    <source>
        <dbReference type="EMBL" id="KAJ8036912.1"/>
    </source>
</evidence>
<dbReference type="Proteomes" id="UP001152320">
    <property type="component" value="Chromosome 8"/>
</dbReference>
<sequence length="104" mass="11831">MLVGKLAYLWPGWEIRFALCERFLPNKGDLNANHRHRRQGGFRGLLCGTFNTNQTVSDDSDFVDEVCHISSVRKPSNPHPQPPPFPSCPSPFELRYFGRTNVTS</sequence>
<dbReference type="AlphaFoldDB" id="A0A9Q1H634"/>
<dbReference type="EMBL" id="JAIZAY010000008">
    <property type="protein sequence ID" value="KAJ8036912.1"/>
    <property type="molecule type" value="Genomic_DNA"/>
</dbReference>
<organism evidence="1 2">
    <name type="scientific">Holothuria leucospilota</name>
    <name type="common">Black long sea cucumber</name>
    <name type="synonym">Mertensiothuria leucospilota</name>
    <dbReference type="NCBI Taxonomy" id="206669"/>
    <lineage>
        <taxon>Eukaryota</taxon>
        <taxon>Metazoa</taxon>
        <taxon>Echinodermata</taxon>
        <taxon>Eleutherozoa</taxon>
        <taxon>Echinozoa</taxon>
        <taxon>Holothuroidea</taxon>
        <taxon>Aspidochirotacea</taxon>
        <taxon>Aspidochirotida</taxon>
        <taxon>Holothuriidae</taxon>
        <taxon>Holothuria</taxon>
    </lineage>
</organism>
<gene>
    <name evidence="1" type="ORF">HOLleu_17577</name>
</gene>